<comment type="caution">
    <text evidence="1">The sequence shown here is derived from an EMBL/GenBank/DDBJ whole genome shotgun (WGS) entry which is preliminary data.</text>
</comment>
<accession>A0ACC0ZDC8</accession>
<evidence type="ECO:0000313" key="2">
    <source>
        <dbReference type="Proteomes" id="UP001163603"/>
    </source>
</evidence>
<gene>
    <name evidence="1" type="ORF">Pint_16741</name>
</gene>
<sequence length="54" mass="5901">MRSYSILLSPHLLICLTQAEQLTSLVTVMAGLPSRTPSTGVEEKELHVGHVLDK</sequence>
<proteinExistence type="predicted"/>
<protein>
    <submittedName>
        <fullName evidence="1">Uncharacterized protein</fullName>
    </submittedName>
</protein>
<reference evidence="2" key="1">
    <citation type="journal article" date="2023" name="G3 (Bethesda)">
        <title>Genome assembly and association tests identify interacting loci associated with vigor, precocity, and sex in interspecific pistachio rootstocks.</title>
        <authorList>
            <person name="Palmer W."/>
            <person name="Jacygrad E."/>
            <person name="Sagayaradj S."/>
            <person name="Cavanaugh K."/>
            <person name="Han R."/>
            <person name="Bertier L."/>
            <person name="Beede B."/>
            <person name="Kafkas S."/>
            <person name="Golino D."/>
            <person name="Preece J."/>
            <person name="Michelmore R."/>
        </authorList>
    </citation>
    <scope>NUCLEOTIDE SEQUENCE [LARGE SCALE GENOMIC DNA]</scope>
</reference>
<keyword evidence="2" id="KW-1185">Reference proteome</keyword>
<organism evidence="1 2">
    <name type="scientific">Pistacia integerrima</name>
    <dbReference type="NCBI Taxonomy" id="434235"/>
    <lineage>
        <taxon>Eukaryota</taxon>
        <taxon>Viridiplantae</taxon>
        <taxon>Streptophyta</taxon>
        <taxon>Embryophyta</taxon>
        <taxon>Tracheophyta</taxon>
        <taxon>Spermatophyta</taxon>
        <taxon>Magnoliopsida</taxon>
        <taxon>eudicotyledons</taxon>
        <taxon>Gunneridae</taxon>
        <taxon>Pentapetalae</taxon>
        <taxon>rosids</taxon>
        <taxon>malvids</taxon>
        <taxon>Sapindales</taxon>
        <taxon>Anacardiaceae</taxon>
        <taxon>Pistacia</taxon>
    </lineage>
</organism>
<dbReference type="Proteomes" id="UP001163603">
    <property type="component" value="Chromosome 2"/>
</dbReference>
<dbReference type="EMBL" id="CM047737">
    <property type="protein sequence ID" value="KAJ0049198.1"/>
    <property type="molecule type" value="Genomic_DNA"/>
</dbReference>
<name>A0ACC0ZDC8_9ROSI</name>
<evidence type="ECO:0000313" key="1">
    <source>
        <dbReference type="EMBL" id="KAJ0049198.1"/>
    </source>
</evidence>